<dbReference type="InterPro" id="IPR002496">
    <property type="entry name" value="PRib_AMP_CycHydrolase_dom"/>
</dbReference>
<evidence type="ECO:0000256" key="3">
    <source>
        <dbReference type="ARBA" id="ARBA00004496"/>
    </source>
</evidence>
<dbReference type="PANTHER" id="PTHR42945:SF9">
    <property type="entry name" value="HISTIDINE BIOSYNTHESIS BIFUNCTIONAL PROTEIN HISIE"/>
    <property type="match status" value="1"/>
</dbReference>
<evidence type="ECO:0000256" key="9">
    <source>
        <dbReference type="ARBA" id="ARBA00012721"/>
    </source>
</evidence>
<reference evidence="19" key="1">
    <citation type="submission" date="2020-10" db="EMBL/GenBank/DDBJ databases">
        <authorList>
            <person name="Gilroy R."/>
        </authorList>
    </citation>
    <scope>NUCLEOTIDE SEQUENCE</scope>
    <source>
        <strain evidence="19">13766</strain>
    </source>
</reference>
<dbReference type="Gene3D" id="1.10.287.1080">
    <property type="entry name" value="MazG-like"/>
    <property type="match status" value="1"/>
</dbReference>
<dbReference type="NCBIfam" id="NF002747">
    <property type="entry name" value="PRK02759.1"/>
    <property type="match status" value="1"/>
</dbReference>
<dbReference type="GO" id="GO:0005524">
    <property type="term" value="F:ATP binding"/>
    <property type="evidence" value="ECO:0007669"/>
    <property type="project" value="UniProtKB-KW"/>
</dbReference>
<dbReference type="Proteomes" id="UP000824140">
    <property type="component" value="Unassembled WGS sequence"/>
</dbReference>
<dbReference type="SUPFAM" id="SSF101386">
    <property type="entry name" value="all-alpha NTP pyrophosphatases"/>
    <property type="match status" value="1"/>
</dbReference>
<evidence type="ECO:0000259" key="18">
    <source>
        <dbReference type="Pfam" id="PF01502"/>
    </source>
</evidence>
<feature type="domain" description="Phosphoribosyl-AMP cyclohydrolase" evidence="18">
    <location>
        <begin position="29"/>
        <end position="101"/>
    </location>
</feature>
<dbReference type="GO" id="GO:0000105">
    <property type="term" value="P:L-histidine biosynthetic process"/>
    <property type="evidence" value="ECO:0007669"/>
    <property type="project" value="UniProtKB-KW"/>
</dbReference>
<dbReference type="HAMAP" id="MF_01021">
    <property type="entry name" value="HisI"/>
    <property type="match status" value="1"/>
</dbReference>
<dbReference type="InterPro" id="IPR026660">
    <property type="entry name" value="PRA-CH"/>
</dbReference>
<comment type="pathway">
    <text evidence="5">Amino-acid biosynthesis; L-histidine biosynthesis; L-histidine from 5-phospho-alpha-D-ribose 1-diphosphate: step 2/9.</text>
</comment>
<evidence type="ECO:0000256" key="10">
    <source>
        <dbReference type="ARBA" id="ARBA00017720"/>
    </source>
</evidence>
<organism evidence="19 20">
    <name type="scientific">Candidatus Alectryocaccomicrobium excrementavium</name>
    <dbReference type="NCBI Taxonomy" id="2840668"/>
    <lineage>
        <taxon>Bacteria</taxon>
        <taxon>Bacillati</taxon>
        <taxon>Bacillota</taxon>
        <taxon>Clostridia</taxon>
        <taxon>Candidatus Alectryocaccomicrobium</taxon>
    </lineage>
</organism>
<evidence type="ECO:0000256" key="1">
    <source>
        <dbReference type="ARBA" id="ARBA00000024"/>
    </source>
</evidence>
<evidence type="ECO:0000256" key="4">
    <source>
        <dbReference type="ARBA" id="ARBA00005169"/>
    </source>
</evidence>
<dbReference type="InterPro" id="IPR021130">
    <property type="entry name" value="PRib-ATP_PPHydrolase-like"/>
</dbReference>
<dbReference type="EC" id="3.5.4.19" evidence="9"/>
<protein>
    <recommendedName>
        <fullName evidence="10">Histidine biosynthesis bifunctional protein HisIE</fullName>
        <ecNumber evidence="9">3.5.4.19</ecNumber>
        <ecNumber evidence="8">3.6.1.31</ecNumber>
    </recommendedName>
</protein>
<evidence type="ECO:0000256" key="6">
    <source>
        <dbReference type="ARBA" id="ARBA00007731"/>
    </source>
</evidence>
<keyword evidence="14 19" id="KW-0378">Hydrolase</keyword>
<dbReference type="CDD" id="cd11534">
    <property type="entry name" value="NTP-PPase_HisIE_like"/>
    <property type="match status" value="1"/>
</dbReference>
<dbReference type="NCBIfam" id="TIGR03188">
    <property type="entry name" value="histidine_hisI"/>
    <property type="match status" value="1"/>
</dbReference>
<evidence type="ECO:0000256" key="12">
    <source>
        <dbReference type="ARBA" id="ARBA00022605"/>
    </source>
</evidence>
<comment type="caution">
    <text evidence="19">The sequence shown here is derived from an EMBL/GenBank/DDBJ whole genome shotgun (WGS) entry which is preliminary data.</text>
</comment>
<evidence type="ECO:0000256" key="13">
    <source>
        <dbReference type="ARBA" id="ARBA00022741"/>
    </source>
</evidence>
<reference evidence="19" key="2">
    <citation type="journal article" date="2021" name="PeerJ">
        <title>Extensive microbial diversity within the chicken gut microbiome revealed by metagenomics and culture.</title>
        <authorList>
            <person name="Gilroy R."/>
            <person name="Ravi A."/>
            <person name="Getino M."/>
            <person name="Pursley I."/>
            <person name="Horton D.L."/>
            <person name="Alikhan N.F."/>
            <person name="Baker D."/>
            <person name="Gharbi K."/>
            <person name="Hall N."/>
            <person name="Watson M."/>
            <person name="Adriaenssens E.M."/>
            <person name="Foster-Nyarko E."/>
            <person name="Jarju S."/>
            <person name="Secka A."/>
            <person name="Antonio M."/>
            <person name="Oren A."/>
            <person name="Chaudhuri R.R."/>
            <person name="La Ragione R."/>
            <person name="Hildebrand F."/>
            <person name="Pallen M.J."/>
        </authorList>
    </citation>
    <scope>NUCLEOTIDE SEQUENCE</scope>
    <source>
        <strain evidence="19">13766</strain>
    </source>
</reference>
<keyword evidence="16" id="KW-0368">Histidine biosynthesis</keyword>
<evidence type="ECO:0000256" key="7">
    <source>
        <dbReference type="ARBA" id="ARBA00008299"/>
    </source>
</evidence>
<keyword evidence="17" id="KW-0511">Multifunctional enzyme</keyword>
<keyword evidence="15" id="KW-0067">ATP-binding</keyword>
<comment type="catalytic activity">
    <reaction evidence="2">
        <text>1-(5-phospho-beta-D-ribosyl)-ATP + H2O = 1-(5-phospho-beta-D-ribosyl)-5'-AMP + diphosphate + H(+)</text>
        <dbReference type="Rhea" id="RHEA:22828"/>
        <dbReference type="ChEBI" id="CHEBI:15377"/>
        <dbReference type="ChEBI" id="CHEBI:15378"/>
        <dbReference type="ChEBI" id="CHEBI:33019"/>
        <dbReference type="ChEBI" id="CHEBI:59457"/>
        <dbReference type="ChEBI" id="CHEBI:73183"/>
        <dbReference type="EC" id="3.6.1.31"/>
    </reaction>
</comment>
<dbReference type="GO" id="GO:0004636">
    <property type="term" value="F:phosphoribosyl-ATP diphosphatase activity"/>
    <property type="evidence" value="ECO:0007669"/>
    <property type="project" value="UniProtKB-EC"/>
</dbReference>
<evidence type="ECO:0000256" key="15">
    <source>
        <dbReference type="ARBA" id="ARBA00022840"/>
    </source>
</evidence>
<evidence type="ECO:0000313" key="20">
    <source>
        <dbReference type="Proteomes" id="UP000824140"/>
    </source>
</evidence>
<dbReference type="Gene3D" id="3.10.20.810">
    <property type="entry name" value="Phosphoribosyl-AMP cyclohydrolase"/>
    <property type="match status" value="1"/>
</dbReference>
<keyword evidence="11" id="KW-0963">Cytoplasm</keyword>
<dbReference type="EMBL" id="DVJN01000049">
    <property type="protein sequence ID" value="HIS91870.1"/>
    <property type="molecule type" value="Genomic_DNA"/>
</dbReference>
<feature type="non-terminal residue" evidence="19">
    <location>
        <position position="205"/>
    </location>
</feature>
<comment type="subcellular location">
    <subcellularLocation>
        <location evidence="3">Cytoplasm</location>
    </subcellularLocation>
</comment>
<dbReference type="Pfam" id="PF01502">
    <property type="entry name" value="PRA-CH"/>
    <property type="match status" value="1"/>
</dbReference>
<dbReference type="HAMAP" id="MF_01019">
    <property type="entry name" value="HisIE"/>
    <property type="match status" value="1"/>
</dbReference>
<gene>
    <name evidence="19" type="ORF">IAA84_02515</name>
</gene>
<dbReference type="EC" id="3.6.1.31" evidence="8"/>
<dbReference type="HAMAP" id="MF_01020">
    <property type="entry name" value="HisE"/>
    <property type="match status" value="1"/>
</dbReference>
<comment type="catalytic activity">
    <reaction evidence="1">
        <text>1-(5-phospho-beta-D-ribosyl)-5'-AMP + H2O = 1-(5-phospho-beta-D-ribosyl)-5-[(5-phospho-beta-D-ribosylamino)methylideneamino]imidazole-4-carboxamide</text>
        <dbReference type="Rhea" id="RHEA:20049"/>
        <dbReference type="ChEBI" id="CHEBI:15377"/>
        <dbReference type="ChEBI" id="CHEBI:58435"/>
        <dbReference type="ChEBI" id="CHEBI:59457"/>
        <dbReference type="EC" id="3.5.4.19"/>
    </reaction>
</comment>
<evidence type="ECO:0000313" key="19">
    <source>
        <dbReference type="EMBL" id="HIS91870.1"/>
    </source>
</evidence>
<comment type="similarity">
    <text evidence="7">In the N-terminal section; belongs to the PRA-CH family.</text>
</comment>
<dbReference type="InterPro" id="IPR008179">
    <property type="entry name" value="HisE"/>
</dbReference>
<keyword evidence="13" id="KW-0547">Nucleotide-binding</keyword>
<dbReference type="GO" id="GO:0005737">
    <property type="term" value="C:cytoplasm"/>
    <property type="evidence" value="ECO:0007669"/>
    <property type="project" value="UniProtKB-SubCell"/>
</dbReference>
<evidence type="ECO:0000256" key="16">
    <source>
        <dbReference type="ARBA" id="ARBA00023102"/>
    </source>
</evidence>
<dbReference type="NCBIfam" id="NF000768">
    <property type="entry name" value="PRK00051.1"/>
    <property type="match status" value="1"/>
</dbReference>
<dbReference type="GO" id="GO:0004635">
    <property type="term" value="F:phosphoribosyl-AMP cyclohydrolase activity"/>
    <property type="evidence" value="ECO:0007669"/>
    <property type="project" value="UniProtKB-EC"/>
</dbReference>
<dbReference type="InterPro" id="IPR023019">
    <property type="entry name" value="His_synth_HisIE"/>
</dbReference>
<name>A0A9D1K5B9_9FIRM</name>
<keyword evidence="12" id="KW-0028">Amino-acid biosynthesis</keyword>
<dbReference type="FunFam" id="3.10.20.810:FF:000001">
    <property type="entry name" value="Histidine biosynthesis bifunctional protein HisIE"/>
    <property type="match status" value="1"/>
</dbReference>
<evidence type="ECO:0000256" key="14">
    <source>
        <dbReference type="ARBA" id="ARBA00022801"/>
    </source>
</evidence>
<accession>A0A9D1K5B9</accession>
<evidence type="ECO:0000256" key="8">
    <source>
        <dbReference type="ARBA" id="ARBA00012414"/>
    </source>
</evidence>
<evidence type="ECO:0000256" key="17">
    <source>
        <dbReference type="ARBA" id="ARBA00023268"/>
    </source>
</evidence>
<evidence type="ECO:0000256" key="2">
    <source>
        <dbReference type="ARBA" id="ARBA00001460"/>
    </source>
</evidence>
<sequence>MNLDSLKFDENGLIPAIVQDAESGRVLTLAYMNRESLEITLAEGYTCFWSRSRKQLWRKGETSGNVQRVVDITADCDADALVVRVHKAGPACHLGTDSCFENRLFTAQGEETENAEFSIDGLYDLLVSRNRERPANSYTTYLFEKGKEKILKKVGEECTEVIIGAMKGSREETIYELADLCYHALVLMVEEGISPEDIRAELASR</sequence>
<dbReference type="SUPFAM" id="SSF141734">
    <property type="entry name" value="HisI-like"/>
    <property type="match status" value="1"/>
</dbReference>
<dbReference type="InterPro" id="IPR038019">
    <property type="entry name" value="PRib_AMP_CycHydrolase_sf"/>
</dbReference>
<dbReference type="Pfam" id="PF01503">
    <property type="entry name" value="PRA-PH"/>
    <property type="match status" value="1"/>
</dbReference>
<evidence type="ECO:0000256" key="11">
    <source>
        <dbReference type="ARBA" id="ARBA00022490"/>
    </source>
</evidence>
<comment type="similarity">
    <text evidence="6">In the C-terminal section; belongs to the PRA-PH family.</text>
</comment>
<dbReference type="PANTHER" id="PTHR42945">
    <property type="entry name" value="HISTIDINE BIOSYNTHESIS BIFUNCTIONAL PROTEIN"/>
    <property type="match status" value="1"/>
</dbReference>
<comment type="pathway">
    <text evidence="4">Amino-acid biosynthesis; L-histidine biosynthesis; L-histidine from 5-phospho-alpha-D-ribose 1-diphosphate: step 3/9.</text>
</comment>
<proteinExistence type="inferred from homology"/>
<evidence type="ECO:0000256" key="5">
    <source>
        <dbReference type="ARBA" id="ARBA00005204"/>
    </source>
</evidence>
<dbReference type="AlphaFoldDB" id="A0A9D1K5B9"/>